<dbReference type="GO" id="GO:0030660">
    <property type="term" value="C:Golgi-associated vesicle membrane"/>
    <property type="evidence" value="ECO:0007669"/>
    <property type="project" value="TreeGrafter"/>
</dbReference>
<dbReference type="PANTHER" id="PTHR12174">
    <property type="entry name" value="SIGNAL PEPTIDE PEPTIDASE"/>
    <property type="match status" value="1"/>
</dbReference>
<evidence type="ECO:0000256" key="1">
    <source>
        <dbReference type="ARBA" id="ARBA00003012"/>
    </source>
</evidence>
<dbReference type="FunFam" id="3.50.30.30:FF:000007">
    <property type="entry name" value="Signal peptide peptidase-like 3"/>
    <property type="match status" value="1"/>
</dbReference>
<keyword evidence="7" id="KW-0967">Endosome</keyword>
<dbReference type="GO" id="GO:0033619">
    <property type="term" value="P:membrane protein proteolysis"/>
    <property type="evidence" value="ECO:0007669"/>
    <property type="project" value="TreeGrafter"/>
</dbReference>
<evidence type="ECO:0000256" key="10">
    <source>
        <dbReference type="ARBA" id="ARBA00023136"/>
    </source>
</evidence>
<dbReference type="Pfam" id="PF02225">
    <property type="entry name" value="PA"/>
    <property type="match status" value="1"/>
</dbReference>
<feature type="domain" description="PA" evidence="13">
    <location>
        <begin position="91"/>
        <end position="170"/>
    </location>
</feature>
<dbReference type="InterPro" id="IPR003137">
    <property type="entry name" value="PA_domain"/>
</dbReference>
<comment type="similarity">
    <text evidence="3">Belongs to the peptidase A22B family.</text>
</comment>
<feature type="chain" id="PRO_5043742361" description="PA domain-containing protein" evidence="12">
    <location>
        <begin position="29"/>
        <end position="227"/>
    </location>
</feature>
<dbReference type="Gene3D" id="3.50.30.30">
    <property type="match status" value="1"/>
</dbReference>
<dbReference type="Proteomes" id="UP000826271">
    <property type="component" value="Unassembled WGS sequence"/>
</dbReference>
<accession>A0AAV6WXB7</accession>
<evidence type="ECO:0000256" key="8">
    <source>
        <dbReference type="ARBA" id="ARBA00022801"/>
    </source>
</evidence>
<dbReference type="GO" id="GO:0098554">
    <property type="term" value="C:cytoplasmic side of endoplasmic reticulum membrane"/>
    <property type="evidence" value="ECO:0007669"/>
    <property type="project" value="TreeGrafter"/>
</dbReference>
<dbReference type="EMBL" id="WHWC01000010">
    <property type="protein sequence ID" value="KAG8374983.1"/>
    <property type="molecule type" value="Genomic_DNA"/>
</dbReference>
<evidence type="ECO:0000256" key="2">
    <source>
        <dbReference type="ARBA" id="ARBA00004337"/>
    </source>
</evidence>
<evidence type="ECO:0000256" key="11">
    <source>
        <dbReference type="ARBA" id="ARBA00023180"/>
    </source>
</evidence>
<dbReference type="InterPro" id="IPR007369">
    <property type="entry name" value="Peptidase_A22B_SPP"/>
</dbReference>
<keyword evidence="5" id="KW-0812">Transmembrane</keyword>
<evidence type="ECO:0000256" key="4">
    <source>
        <dbReference type="ARBA" id="ARBA00022670"/>
    </source>
</evidence>
<name>A0AAV6WXB7_9LAMI</name>
<keyword evidence="8" id="KW-0378">Hydrolase</keyword>
<evidence type="ECO:0000259" key="13">
    <source>
        <dbReference type="Pfam" id="PF02225"/>
    </source>
</evidence>
<evidence type="ECO:0000256" key="9">
    <source>
        <dbReference type="ARBA" id="ARBA00022989"/>
    </source>
</evidence>
<dbReference type="InterPro" id="IPR046450">
    <property type="entry name" value="PA_dom_sf"/>
</dbReference>
<proteinExistence type="inferred from homology"/>
<comment type="caution">
    <text evidence="14">The sequence shown here is derived from an EMBL/GenBank/DDBJ whole genome shotgun (WGS) entry which is preliminary data.</text>
</comment>
<dbReference type="SUPFAM" id="SSF52025">
    <property type="entry name" value="PA domain"/>
    <property type="match status" value="1"/>
</dbReference>
<dbReference type="GO" id="GO:0098553">
    <property type="term" value="C:lumenal side of endoplasmic reticulum membrane"/>
    <property type="evidence" value="ECO:0007669"/>
    <property type="project" value="TreeGrafter"/>
</dbReference>
<dbReference type="AlphaFoldDB" id="A0AAV6WXB7"/>
<keyword evidence="15" id="KW-1185">Reference proteome</keyword>
<dbReference type="GO" id="GO:0042500">
    <property type="term" value="F:aspartic endopeptidase activity, intramembrane cleaving"/>
    <property type="evidence" value="ECO:0007669"/>
    <property type="project" value="InterPro"/>
</dbReference>
<evidence type="ECO:0000313" key="14">
    <source>
        <dbReference type="EMBL" id="KAG8374983.1"/>
    </source>
</evidence>
<dbReference type="GO" id="GO:0010008">
    <property type="term" value="C:endosome membrane"/>
    <property type="evidence" value="ECO:0007669"/>
    <property type="project" value="UniProtKB-SubCell"/>
</dbReference>
<keyword evidence="9" id="KW-1133">Transmembrane helix</keyword>
<comment type="subcellular location">
    <subcellularLocation>
        <location evidence="2">Endosome membrane</location>
        <topology evidence="2">Multi-pass membrane protein</topology>
    </subcellularLocation>
</comment>
<keyword evidence="11" id="KW-0325">Glycoprotein</keyword>
<keyword evidence="10" id="KW-0472">Membrane</keyword>
<evidence type="ECO:0000256" key="7">
    <source>
        <dbReference type="ARBA" id="ARBA00022753"/>
    </source>
</evidence>
<comment type="function">
    <text evidence="1">Intramembrane-cleaving aspartic protease (I-CLiP) that cleaves type II membrane signal peptides in the hydrophobic plane of the membrane.</text>
</comment>
<dbReference type="GO" id="GO:0005765">
    <property type="term" value="C:lysosomal membrane"/>
    <property type="evidence" value="ECO:0007669"/>
    <property type="project" value="TreeGrafter"/>
</dbReference>
<keyword evidence="6 12" id="KW-0732">Signal</keyword>
<keyword evidence="4" id="KW-0645">Protease</keyword>
<organism evidence="14 15">
    <name type="scientific">Buddleja alternifolia</name>
    <dbReference type="NCBI Taxonomy" id="168488"/>
    <lineage>
        <taxon>Eukaryota</taxon>
        <taxon>Viridiplantae</taxon>
        <taxon>Streptophyta</taxon>
        <taxon>Embryophyta</taxon>
        <taxon>Tracheophyta</taxon>
        <taxon>Spermatophyta</taxon>
        <taxon>Magnoliopsida</taxon>
        <taxon>eudicotyledons</taxon>
        <taxon>Gunneridae</taxon>
        <taxon>Pentapetalae</taxon>
        <taxon>asterids</taxon>
        <taxon>lamiids</taxon>
        <taxon>Lamiales</taxon>
        <taxon>Scrophulariaceae</taxon>
        <taxon>Buddlejeae</taxon>
        <taxon>Buddleja</taxon>
    </lineage>
</organism>
<feature type="signal peptide" evidence="12">
    <location>
        <begin position="1"/>
        <end position="28"/>
    </location>
</feature>
<protein>
    <recommendedName>
        <fullName evidence="13">PA domain-containing protein</fullName>
    </recommendedName>
</protein>
<sequence>MEFRRFCSVICIFVGLLVFISRPGRVTAGDIVHDDNLAPKKPGCENDFVLVKVQTWVDGVEDEEFVGVGARFGTTIVSKEKNANQSHLALSDPRDGCSPPKKEFAGDVLMVKRGNCKFTAKANYAEAAGASALLIINNQKELYKMVCEPDETDLVIQIPAVMLPVDAGVTLEKMLSNGSSGESLFSGHVSKFSPARKESVFKLAFAVGYSTPRGFATKAGYSFFEIL</sequence>
<evidence type="ECO:0000313" key="15">
    <source>
        <dbReference type="Proteomes" id="UP000826271"/>
    </source>
</evidence>
<dbReference type="PANTHER" id="PTHR12174:SF75">
    <property type="entry name" value="SIGNAL PEPTIDE PEPTIDASE-LIKE 2"/>
    <property type="match status" value="1"/>
</dbReference>
<evidence type="ECO:0000256" key="6">
    <source>
        <dbReference type="ARBA" id="ARBA00022729"/>
    </source>
</evidence>
<evidence type="ECO:0000256" key="12">
    <source>
        <dbReference type="SAM" id="SignalP"/>
    </source>
</evidence>
<evidence type="ECO:0000256" key="3">
    <source>
        <dbReference type="ARBA" id="ARBA00006859"/>
    </source>
</evidence>
<reference evidence="14" key="1">
    <citation type="submission" date="2019-10" db="EMBL/GenBank/DDBJ databases">
        <authorList>
            <person name="Zhang R."/>
            <person name="Pan Y."/>
            <person name="Wang J."/>
            <person name="Ma R."/>
            <person name="Yu S."/>
        </authorList>
    </citation>
    <scope>NUCLEOTIDE SEQUENCE</scope>
    <source>
        <strain evidence="14">LA-IB0</strain>
        <tissue evidence="14">Leaf</tissue>
    </source>
</reference>
<gene>
    <name evidence="14" type="ORF">BUALT_Bualt10G0052300</name>
</gene>
<evidence type="ECO:0000256" key="5">
    <source>
        <dbReference type="ARBA" id="ARBA00022692"/>
    </source>
</evidence>